<keyword evidence="3" id="KW-1185">Reference proteome</keyword>
<accession>A0ABU7M0B0</accession>
<organism evidence="2 3">
    <name type="scientific">Hyphobacterium marinum</name>
    <dbReference type="NCBI Taxonomy" id="3116574"/>
    <lineage>
        <taxon>Bacteria</taxon>
        <taxon>Pseudomonadati</taxon>
        <taxon>Pseudomonadota</taxon>
        <taxon>Alphaproteobacteria</taxon>
        <taxon>Maricaulales</taxon>
        <taxon>Maricaulaceae</taxon>
        <taxon>Hyphobacterium</taxon>
    </lineage>
</organism>
<dbReference type="PANTHER" id="PTHR12910">
    <property type="entry name" value="NADH-UBIQUINONE OXIDOREDUCTASE SUBUNIT B17.2"/>
    <property type="match status" value="1"/>
</dbReference>
<dbReference type="Pfam" id="PF05071">
    <property type="entry name" value="NDUFA12"/>
    <property type="match status" value="1"/>
</dbReference>
<evidence type="ECO:0000256" key="1">
    <source>
        <dbReference type="SAM" id="MobiDB-lite"/>
    </source>
</evidence>
<dbReference type="RefSeq" id="WP_330196783.1">
    <property type="nucleotide sequence ID" value="NZ_JAZDRO010000004.1"/>
</dbReference>
<proteinExistence type="predicted"/>
<dbReference type="NCBIfam" id="NF006040">
    <property type="entry name" value="PRK08183.1"/>
    <property type="match status" value="1"/>
</dbReference>
<comment type="caution">
    <text evidence="2">The sequence shown here is derived from an EMBL/GenBank/DDBJ whole genome shotgun (WGS) entry which is preliminary data.</text>
</comment>
<sequence>MLGLIGKLFVWWNDATPGTFFTLMKRGNKVGEDEYGNRYYEERKASGPNGMTRRWVVYNGYADASRVPAAWHGWLHHTYQSAPTDAPLPRQPWEKDHQPNLTGTVHAYRPSGSLARSRERQSASGDYEAWTP</sequence>
<evidence type="ECO:0000313" key="2">
    <source>
        <dbReference type="EMBL" id="MEE2567223.1"/>
    </source>
</evidence>
<dbReference type="Proteomes" id="UP001310692">
    <property type="component" value="Unassembled WGS sequence"/>
</dbReference>
<dbReference type="InterPro" id="IPR007763">
    <property type="entry name" value="NDUFA12"/>
</dbReference>
<dbReference type="PANTHER" id="PTHR12910:SF2">
    <property type="entry name" value="NADH DEHYDROGENASE [UBIQUINONE] 1 ALPHA SUBCOMPLEX SUBUNIT 12"/>
    <property type="match status" value="1"/>
</dbReference>
<dbReference type="EMBL" id="JAZDRO010000004">
    <property type="protein sequence ID" value="MEE2567223.1"/>
    <property type="molecule type" value="Genomic_DNA"/>
</dbReference>
<feature type="region of interest" description="Disordered" evidence="1">
    <location>
        <begin position="85"/>
        <end position="132"/>
    </location>
</feature>
<name>A0ABU7M0B0_9PROT</name>
<reference evidence="2 3" key="1">
    <citation type="submission" date="2024-01" db="EMBL/GenBank/DDBJ databases">
        <title>Hyphobacterium bacterium isolated from marine sediment.</title>
        <authorList>
            <person name="Zhao S."/>
        </authorList>
    </citation>
    <scope>NUCLEOTIDE SEQUENCE [LARGE SCALE GENOMIC DNA]</scope>
    <source>
        <strain evidence="2 3">Y60-23</strain>
    </source>
</reference>
<gene>
    <name evidence="2" type="ORF">V0U35_11095</name>
</gene>
<protein>
    <submittedName>
        <fullName evidence="2">NADH:ubiquinone oxidoreductase subunit NDUFA12</fullName>
    </submittedName>
</protein>
<evidence type="ECO:0000313" key="3">
    <source>
        <dbReference type="Proteomes" id="UP001310692"/>
    </source>
</evidence>